<keyword evidence="8" id="KW-1185">Reference proteome</keyword>
<dbReference type="GO" id="GO:0003677">
    <property type="term" value="F:DNA binding"/>
    <property type="evidence" value="ECO:0007669"/>
    <property type="project" value="UniProtKB-UniRule"/>
</dbReference>
<dbReference type="Pfam" id="PF05485">
    <property type="entry name" value="THAP"/>
    <property type="match status" value="1"/>
</dbReference>
<dbReference type="InterPro" id="IPR052224">
    <property type="entry name" value="THAP_domain_protein"/>
</dbReference>
<evidence type="ECO:0000256" key="3">
    <source>
        <dbReference type="ARBA" id="ARBA00022833"/>
    </source>
</evidence>
<protein>
    <recommendedName>
        <fullName evidence="6">THAP-type domain-containing protein</fullName>
    </recommendedName>
</protein>
<dbReference type="InterPro" id="IPR006612">
    <property type="entry name" value="THAP_Znf"/>
</dbReference>
<gene>
    <name evidence="7" type="ORF">ALC60_08605</name>
</gene>
<dbReference type="SMART" id="SM00692">
    <property type="entry name" value="DM3"/>
    <property type="match status" value="1"/>
</dbReference>
<dbReference type="GO" id="GO:0008270">
    <property type="term" value="F:zinc ion binding"/>
    <property type="evidence" value="ECO:0007669"/>
    <property type="project" value="UniProtKB-KW"/>
</dbReference>
<accession>A0A151WWM9</accession>
<dbReference type="Proteomes" id="UP000075809">
    <property type="component" value="Unassembled WGS sequence"/>
</dbReference>
<evidence type="ECO:0000259" key="6">
    <source>
        <dbReference type="PROSITE" id="PS50950"/>
    </source>
</evidence>
<reference evidence="7 8" key="1">
    <citation type="submission" date="2015-09" db="EMBL/GenBank/DDBJ databases">
        <title>Trachymyrmex zeteki WGS genome.</title>
        <authorList>
            <person name="Nygaard S."/>
            <person name="Hu H."/>
            <person name="Boomsma J."/>
            <person name="Zhang G."/>
        </authorList>
    </citation>
    <scope>NUCLEOTIDE SEQUENCE [LARGE SCALE GENOMIC DNA]</scope>
    <source>
        <strain evidence="7">Tzet28-1</strain>
        <tissue evidence="7">Whole body</tissue>
    </source>
</reference>
<proteinExistence type="predicted"/>
<keyword evidence="1" id="KW-0479">Metal-binding</keyword>
<dbReference type="SMART" id="SM00980">
    <property type="entry name" value="THAP"/>
    <property type="match status" value="1"/>
</dbReference>
<keyword evidence="3" id="KW-0862">Zinc</keyword>
<keyword evidence="2 5" id="KW-0863">Zinc-finger</keyword>
<evidence type="ECO:0000313" key="8">
    <source>
        <dbReference type="Proteomes" id="UP000075809"/>
    </source>
</evidence>
<feature type="domain" description="THAP-type" evidence="6">
    <location>
        <begin position="1"/>
        <end position="92"/>
    </location>
</feature>
<dbReference type="EMBL" id="KQ982689">
    <property type="protein sequence ID" value="KYQ52280.1"/>
    <property type="molecule type" value="Genomic_DNA"/>
</dbReference>
<dbReference type="PANTHER" id="PTHR46927:SF3">
    <property type="entry name" value="THAP-TYPE DOMAIN-CONTAINING PROTEIN"/>
    <property type="match status" value="1"/>
</dbReference>
<name>A0A151WWM9_9HYME</name>
<evidence type="ECO:0000256" key="1">
    <source>
        <dbReference type="ARBA" id="ARBA00022723"/>
    </source>
</evidence>
<sequence>MNCAVKECTNYYRKTQKMPGKKIQYFSFPKDNAIALKWLKVCKKQDISVTKGRICLVHFEPLCFRKSLQQEMLQYFPVKVHKLRNDAIPTLHLFREKVANTPLLDPEEGMNALLHVDEAHAITNVQMSTVDNQSFEQRIKLSTIQDTSKNTSFLEINSSAAMDFPNNADNIGSMQKLQQELTALKEKFKVYKEKEKLNRSVILFFLE</sequence>
<dbReference type="PROSITE" id="PS50950">
    <property type="entry name" value="ZF_THAP"/>
    <property type="match status" value="1"/>
</dbReference>
<dbReference type="AlphaFoldDB" id="A0A151WWM9"/>
<keyword evidence="4 5" id="KW-0238">DNA-binding</keyword>
<organism evidence="7 8">
    <name type="scientific">Mycetomoellerius zeteki</name>
    <dbReference type="NCBI Taxonomy" id="64791"/>
    <lineage>
        <taxon>Eukaryota</taxon>
        <taxon>Metazoa</taxon>
        <taxon>Ecdysozoa</taxon>
        <taxon>Arthropoda</taxon>
        <taxon>Hexapoda</taxon>
        <taxon>Insecta</taxon>
        <taxon>Pterygota</taxon>
        <taxon>Neoptera</taxon>
        <taxon>Endopterygota</taxon>
        <taxon>Hymenoptera</taxon>
        <taxon>Apocrita</taxon>
        <taxon>Aculeata</taxon>
        <taxon>Formicoidea</taxon>
        <taxon>Formicidae</taxon>
        <taxon>Myrmicinae</taxon>
        <taxon>Mycetomoellerius</taxon>
    </lineage>
</organism>
<dbReference type="STRING" id="64791.A0A151WWM9"/>
<evidence type="ECO:0000256" key="2">
    <source>
        <dbReference type="ARBA" id="ARBA00022771"/>
    </source>
</evidence>
<evidence type="ECO:0000256" key="5">
    <source>
        <dbReference type="PROSITE-ProRule" id="PRU00309"/>
    </source>
</evidence>
<evidence type="ECO:0000256" key="4">
    <source>
        <dbReference type="ARBA" id="ARBA00023125"/>
    </source>
</evidence>
<dbReference type="PANTHER" id="PTHR46927">
    <property type="entry name" value="AGAP005574-PA"/>
    <property type="match status" value="1"/>
</dbReference>
<dbReference type="SUPFAM" id="SSF57716">
    <property type="entry name" value="Glucocorticoid receptor-like (DNA-binding domain)"/>
    <property type="match status" value="1"/>
</dbReference>
<evidence type="ECO:0000313" key="7">
    <source>
        <dbReference type="EMBL" id="KYQ52280.1"/>
    </source>
</evidence>